<dbReference type="EMBL" id="JAANOH010000004">
    <property type="protein sequence ID" value="MCZ2475905.1"/>
    <property type="molecule type" value="Genomic_DNA"/>
</dbReference>
<dbReference type="InterPro" id="IPR027417">
    <property type="entry name" value="P-loop_NTPase"/>
</dbReference>
<evidence type="ECO:0000313" key="5">
    <source>
        <dbReference type="Proteomes" id="UP001321186"/>
    </source>
</evidence>
<keyword evidence="5" id="KW-1185">Reference proteome</keyword>
<evidence type="ECO:0000256" key="2">
    <source>
        <dbReference type="ARBA" id="ARBA00022840"/>
    </source>
</evidence>
<organism evidence="4 5">
    <name type="scientific">Aquirufa ecclesiirivi</name>
    <dbReference type="NCBI Taxonomy" id="2715124"/>
    <lineage>
        <taxon>Bacteria</taxon>
        <taxon>Pseudomonadati</taxon>
        <taxon>Bacteroidota</taxon>
        <taxon>Cytophagia</taxon>
        <taxon>Cytophagales</taxon>
        <taxon>Flectobacillaceae</taxon>
        <taxon>Aquirufa</taxon>
    </lineage>
</organism>
<dbReference type="PANTHER" id="PTHR39206">
    <property type="entry name" value="SLL8004 PROTEIN"/>
    <property type="match status" value="1"/>
</dbReference>
<sequence>MEKYVYIIAGCNGAGKTTASNTILPEILDCKEFVNADEIANSISPFQPEKVAFKSGRIMLSRIDELLLKGESFSFETTLAAKSYQHLIKEAQKKGFVVILLFFWLRTIGLAKERVVTRVKEGGHNIPEDVIERRYKAGITNLFHIYLPLVDAWLIYDNSDSEPDYIASKDQDGTYKIKNVVKWQQLNQAQ</sequence>
<accession>A0ABT4JJG9</accession>
<dbReference type="Gene3D" id="3.40.50.300">
    <property type="entry name" value="P-loop containing nucleotide triphosphate hydrolases"/>
    <property type="match status" value="1"/>
</dbReference>
<dbReference type="Proteomes" id="UP001321186">
    <property type="component" value="Unassembled WGS sequence"/>
</dbReference>
<dbReference type="RefSeq" id="WP_269002407.1">
    <property type="nucleotide sequence ID" value="NZ_JAANOH010000004.1"/>
</dbReference>
<evidence type="ECO:0000313" key="4">
    <source>
        <dbReference type="EMBL" id="MCZ2475905.1"/>
    </source>
</evidence>
<keyword evidence="2" id="KW-0067">ATP-binding</keyword>
<keyword evidence="1" id="KW-0547">Nucleotide-binding</keyword>
<dbReference type="Pfam" id="PF06414">
    <property type="entry name" value="Zeta_toxin"/>
    <property type="match status" value="1"/>
</dbReference>
<gene>
    <name evidence="4" type="ORF">G9H61_10630</name>
</gene>
<dbReference type="SUPFAM" id="SSF52540">
    <property type="entry name" value="P-loop containing nucleoside triphosphate hydrolases"/>
    <property type="match status" value="1"/>
</dbReference>
<protein>
    <submittedName>
        <fullName evidence="4">Zeta toxin</fullName>
    </submittedName>
</protein>
<dbReference type="InterPro" id="IPR010488">
    <property type="entry name" value="Zeta_toxin_domain"/>
</dbReference>
<name>A0ABT4JJG9_9BACT</name>
<proteinExistence type="predicted"/>
<reference evidence="4 5" key="1">
    <citation type="submission" date="2020-03" db="EMBL/GenBank/DDBJ databases">
        <authorList>
            <person name="Pitt A."/>
            <person name="Hahn M.W."/>
        </authorList>
    </citation>
    <scope>NUCLEOTIDE SEQUENCE [LARGE SCALE GENOMIC DNA]</scope>
    <source>
        <strain evidence="4 5">5A-MARBSE</strain>
    </source>
</reference>
<evidence type="ECO:0000259" key="3">
    <source>
        <dbReference type="Pfam" id="PF06414"/>
    </source>
</evidence>
<dbReference type="PANTHER" id="PTHR39206:SF1">
    <property type="entry name" value="SLL8004 PROTEIN"/>
    <property type="match status" value="1"/>
</dbReference>
<comment type="caution">
    <text evidence="4">The sequence shown here is derived from an EMBL/GenBank/DDBJ whole genome shotgun (WGS) entry which is preliminary data.</text>
</comment>
<feature type="domain" description="Zeta toxin" evidence="3">
    <location>
        <begin position="4"/>
        <end position="160"/>
    </location>
</feature>
<evidence type="ECO:0000256" key="1">
    <source>
        <dbReference type="ARBA" id="ARBA00022741"/>
    </source>
</evidence>